<sequence>MEKPRAVVESVKNSEFAEGTKGALSAVSAPVAKTLVSYREALKLQIEAFWRRNYLVVVGAVGLAACLLLWKVMFGIASLFVSLSEGMAKYGFLALAAAMVTFSGMVLKARYTINPDAVYRIAMRKLNTSADVLKALGAPLSGTDIRAYVMTGGGLRINNLKPRVSSKRCFLIFPIQGSEKRGLVSIETKKKQGQASSLFYDFKLLAVDIAGHEGRIYVAGDEAEYKIGGGLIAELRDPIVKAMAAQNEFEAQDDKEEKEMEEAPALKASES</sequence>
<dbReference type="HOGENOM" id="CLU_1232630_0_0_1"/>
<name>D8SAF3_SELML</name>
<feature type="region of interest" description="Disordered" evidence="1">
    <location>
        <begin position="247"/>
        <end position="271"/>
    </location>
</feature>
<evidence type="ECO:0000313" key="4">
    <source>
        <dbReference type="Proteomes" id="UP000001514"/>
    </source>
</evidence>
<feature type="transmembrane region" description="Helical" evidence="2">
    <location>
        <begin position="54"/>
        <end position="81"/>
    </location>
</feature>
<dbReference type="Gene3D" id="3.10.450.320">
    <property type="entry name" value="Mitochondrial import inner membrane translocase subunit Tim21"/>
    <property type="match status" value="1"/>
</dbReference>
<dbReference type="InParanoid" id="D8SAF3"/>
<accession>D8SAF3</accession>
<reference evidence="3 4" key="1">
    <citation type="journal article" date="2011" name="Science">
        <title>The Selaginella genome identifies genetic changes associated with the evolution of vascular plants.</title>
        <authorList>
            <person name="Banks J.A."/>
            <person name="Nishiyama T."/>
            <person name="Hasebe M."/>
            <person name="Bowman J.L."/>
            <person name="Gribskov M."/>
            <person name="dePamphilis C."/>
            <person name="Albert V.A."/>
            <person name="Aono N."/>
            <person name="Aoyama T."/>
            <person name="Ambrose B.A."/>
            <person name="Ashton N.W."/>
            <person name="Axtell M.J."/>
            <person name="Barker E."/>
            <person name="Barker M.S."/>
            <person name="Bennetzen J.L."/>
            <person name="Bonawitz N.D."/>
            <person name="Chapple C."/>
            <person name="Cheng C."/>
            <person name="Correa L.G."/>
            <person name="Dacre M."/>
            <person name="DeBarry J."/>
            <person name="Dreyer I."/>
            <person name="Elias M."/>
            <person name="Engstrom E.M."/>
            <person name="Estelle M."/>
            <person name="Feng L."/>
            <person name="Finet C."/>
            <person name="Floyd S.K."/>
            <person name="Frommer W.B."/>
            <person name="Fujita T."/>
            <person name="Gramzow L."/>
            <person name="Gutensohn M."/>
            <person name="Harholt J."/>
            <person name="Hattori M."/>
            <person name="Heyl A."/>
            <person name="Hirai T."/>
            <person name="Hiwatashi Y."/>
            <person name="Ishikawa M."/>
            <person name="Iwata M."/>
            <person name="Karol K.G."/>
            <person name="Koehler B."/>
            <person name="Kolukisaoglu U."/>
            <person name="Kubo M."/>
            <person name="Kurata T."/>
            <person name="Lalonde S."/>
            <person name="Li K."/>
            <person name="Li Y."/>
            <person name="Litt A."/>
            <person name="Lyons E."/>
            <person name="Manning G."/>
            <person name="Maruyama T."/>
            <person name="Michael T.P."/>
            <person name="Mikami K."/>
            <person name="Miyazaki S."/>
            <person name="Morinaga S."/>
            <person name="Murata T."/>
            <person name="Mueller-Roeber B."/>
            <person name="Nelson D.R."/>
            <person name="Obara M."/>
            <person name="Oguri Y."/>
            <person name="Olmstead R.G."/>
            <person name="Onodera N."/>
            <person name="Petersen B.L."/>
            <person name="Pils B."/>
            <person name="Prigge M."/>
            <person name="Rensing S.A."/>
            <person name="Riano-Pachon D.M."/>
            <person name="Roberts A.W."/>
            <person name="Sato Y."/>
            <person name="Scheller H.V."/>
            <person name="Schulz B."/>
            <person name="Schulz C."/>
            <person name="Shakirov E.V."/>
            <person name="Shibagaki N."/>
            <person name="Shinohara N."/>
            <person name="Shippen D.E."/>
            <person name="Soerensen I."/>
            <person name="Sotooka R."/>
            <person name="Sugimoto N."/>
            <person name="Sugita M."/>
            <person name="Sumikawa N."/>
            <person name="Tanurdzic M."/>
            <person name="Theissen G."/>
            <person name="Ulvskov P."/>
            <person name="Wakazuki S."/>
            <person name="Weng J.K."/>
            <person name="Willats W.W."/>
            <person name="Wipf D."/>
            <person name="Wolf P.G."/>
            <person name="Yang L."/>
            <person name="Zimmer A.D."/>
            <person name="Zhu Q."/>
            <person name="Mitros T."/>
            <person name="Hellsten U."/>
            <person name="Loque D."/>
            <person name="Otillar R."/>
            <person name="Salamov A."/>
            <person name="Schmutz J."/>
            <person name="Shapiro H."/>
            <person name="Lindquist E."/>
            <person name="Lucas S."/>
            <person name="Rokhsar D."/>
            <person name="Grigoriev I.V."/>
        </authorList>
    </citation>
    <scope>NUCLEOTIDE SEQUENCE [LARGE SCALE GENOMIC DNA]</scope>
</reference>
<dbReference type="Proteomes" id="UP000001514">
    <property type="component" value="Unassembled WGS sequence"/>
</dbReference>
<feature type="compositionally biased region" description="Acidic residues" evidence="1">
    <location>
        <begin position="250"/>
        <end position="262"/>
    </location>
</feature>
<keyword evidence="2" id="KW-0472">Membrane</keyword>
<dbReference type="EMBL" id="GL377609">
    <property type="protein sequence ID" value="EFJ18592.1"/>
    <property type="molecule type" value="Genomic_DNA"/>
</dbReference>
<dbReference type="Gramene" id="EFJ18592">
    <property type="protein sequence ID" value="EFJ18592"/>
    <property type="gene ID" value="SELMODRAFT_112658"/>
</dbReference>
<dbReference type="InterPro" id="IPR038552">
    <property type="entry name" value="Tim21_IMS_sf"/>
</dbReference>
<organism evidence="4">
    <name type="scientific">Selaginella moellendorffii</name>
    <name type="common">Spikemoss</name>
    <dbReference type="NCBI Taxonomy" id="88036"/>
    <lineage>
        <taxon>Eukaryota</taxon>
        <taxon>Viridiplantae</taxon>
        <taxon>Streptophyta</taxon>
        <taxon>Embryophyta</taxon>
        <taxon>Tracheophyta</taxon>
        <taxon>Lycopodiopsida</taxon>
        <taxon>Selaginellales</taxon>
        <taxon>Selaginellaceae</taxon>
        <taxon>Selaginella</taxon>
    </lineage>
</organism>
<protein>
    <submittedName>
        <fullName evidence="3">Uncharacterized protein</fullName>
    </submittedName>
</protein>
<dbReference type="AlphaFoldDB" id="D8SAF3"/>
<dbReference type="KEGG" id="smo:SELMODRAFT_112658"/>
<keyword evidence="2" id="KW-0812">Transmembrane</keyword>
<dbReference type="PANTHER" id="PTHR36354:SF2">
    <property type="entry name" value="IMPORT INNER MEMBRANE TRANSLOCASE SUBUNIT"/>
    <property type="match status" value="1"/>
</dbReference>
<dbReference type="eggNOG" id="ENOG502QSQ1">
    <property type="taxonomic scope" value="Eukaryota"/>
</dbReference>
<dbReference type="FunCoup" id="D8SAF3">
    <property type="interactions" value="3209"/>
</dbReference>
<gene>
    <name evidence="3" type="ORF">SELMODRAFT_112658</name>
</gene>
<evidence type="ECO:0000313" key="3">
    <source>
        <dbReference type="EMBL" id="EFJ18592.1"/>
    </source>
</evidence>
<dbReference type="PANTHER" id="PTHR36354">
    <property type="entry name" value="IMPORT INNER MEMBRANE TRANSLOCASE SUBUNIT"/>
    <property type="match status" value="1"/>
</dbReference>
<proteinExistence type="predicted"/>
<keyword evidence="2" id="KW-1133">Transmembrane helix</keyword>
<evidence type="ECO:0000256" key="1">
    <source>
        <dbReference type="SAM" id="MobiDB-lite"/>
    </source>
</evidence>
<feature type="transmembrane region" description="Helical" evidence="2">
    <location>
        <begin position="87"/>
        <end position="107"/>
    </location>
</feature>
<evidence type="ECO:0000256" key="2">
    <source>
        <dbReference type="SAM" id="Phobius"/>
    </source>
</evidence>
<dbReference type="OMA" id="CIFLWRV"/>
<keyword evidence="4" id="KW-1185">Reference proteome</keyword>